<name>Q9ZPH1_ARATH</name>
<accession>Q9ZPH1</accession>
<reference evidence="3" key="4">
    <citation type="submission" date="1999-03" db="EMBL/GenBank/DDBJ databases">
        <title>The sequence of A. thaliana T25H8.</title>
        <authorList>
            <person name="Edwards J."/>
            <person name="Flagg L."/>
        </authorList>
    </citation>
    <scope>NUCLEOTIDE SEQUENCE</scope>
</reference>
<dbReference type="AlphaFoldDB" id="Q9ZPH1"/>
<organism evidence="3">
    <name type="scientific">Arabidopsis thaliana</name>
    <name type="common">Mouse-ear cress</name>
    <dbReference type="NCBI Taxonomy" id="3702"/>
    <lineage>
        <taxon>Eukaryota</taxon>
        <taxon>Viridiplantae</taxon>
        <taxon>Streptophyta</taxon>
        <taxon>Embryophyta</taxon>
        <taxon>Tracheophyta</taxon>
        <taxon>Spermatophyta</taxon>
        <taxon>Magnoliopsida</taxon>
        <taxon>eudicotyledons</taxon>
        <taxon>Gunneridae</taxon>
        <taxon>Pentapetalae</taxon>
        <taxon>rosids</taxon>
        <taxon>malvids</taxon>
        <taxon>Brassicales</taxon>
        <taxon>Brassicaceae</taxon>
        <taxon>Camelineae</taxon>
        <taxon>Arabidopsis</taxon>
    </lineage>
</organism>
<evidence type="ECO:0000256" key="1">
    <source>
        <dbReference type="SAM" id="MobiDB-lite"/>
    </source>
</evidence>
<dbReference type="InterPro" id="IPR004312">
    <property type="entry name" value="ATHILA_Orf1_C"/>
</dbReference>
<gene>
    <name evidence="3" type="primary">T25H8.4</name>
    <name evidence="4" type="ordered locus">At4g03880</name>
</gene>
<feature type="domain" description="Arabidopsis retrotransposon Orf1 C-terminal" evidence="2">
    <location>
        <begin position="98"/>
        <end position="382"/>
    </location>
</feature>
<reference evidence="3" key="3">
    <citation type="submission" date="1999-03" db="EMBL/GenBank/DDBJ databases">
        <title>The A. thaliana Genome Sequencing Project.</title>
        <authorList>
            <person name="WashU"/>
        </authorList>
    </citation>
    <scope>NUCLEOTIDE SEQUENCE</scope>
</reference>
<evidence type="ECO:0000313" key="3">
    <source>
        <dbReference type="EMBL" id="AAD17346.1"/>
    </source>
</evidence>
<feature type="region of interest" description="Disordered" evidence="1">
    <location>
        <begin position="388"/>
        <end position="410"/>
    </location>
</feature>
<feature type="compositionally biased region" description="Polar residues" evidence="1">
    <location>
        <begin position="520"/>
        <end position="531"/>
    </location>
</feature>
<dbReference type="PIR" id="B85049">
    <property type="entry name" value="B85049"/>
</dbReference>
<reference evidence="3" key="2">
    <citation type="submission" date="1999-02" db="EMBL/GenBank/DDBJ databases">
        <authorList>
            <person name="Waterston R."/>
        </authorList>
    </citation>
    <scope>NUCLEOTIDE SEQUENCE</scope>
</reference>
<feature type="compositionally biased region" description="Acidic residues" evidence="1">
    <location>
        <begin position="9"/>
        <end position="25"/>
    </location>
</feature>
<evidence type="ECO:0000259" key="2">
    <source>
        <dbReference type="Pfam" id="PF03078"/>
    </source>
</evidence>
<feature type="domain" description="Arabidopsis retrotransposon Orf1 C-terminal" evidence="2">
    <location>
        <begin position="383"/>
        <end position="458"/>
    </location>
</feature>
<feature type="region of interest" description="Disordered" evidence="1">
    <location>
        <begin position="1"/>
        <end position="26"/>
    </location>
</feature>
<feature type="region of interest" description="Disordered" evidence="1">
    <location>
        <begin position="457"/>
        <end position="531"/>
    </location>
</feature>
<proteinExistence type="predicted"/>
<feature type="compositionally biased region" description="Basic and acidic residues" evidence="1">
    <location>
        <begin position="388"/>
        <end position="407"/>
    </location>
</feature>
<dbReference type="EMBL" id="AF128394">
    <property type="protein sequence ID" value="AAD17346.1"/>
    <property type="molecule type" value="Genomic_DNA"/>
</dbReference>
<reference key="1">
    <citation type="journal article" date="1999" name="Nature">
        <title>Sequence and analysis of chromosome 4 of the plant Arabidopsis thaliana.</title>
        <authorList>
            <consortium name="EU"/>
            <consortium name="CSHL and WU Arabidopsis Sequencing Project"/>
            <person name="Mayer K."/>
            <person name="Schuller C."/>
            <person name="Wambutt R."/>
            <person name="Murphy G."/>
            <person name="Volckaert G."/>
            <person name="Pohl T."/>
            <person name="Dusterhoft A."/>
            <person name="Stiekema W."/>
            <person name="Entian K.D."/>
            <person name="Terryn N."/>
            <person name="Harris B."/>
            <person name="Ansorge W."/>
            <person name="Brandt P."/>
            <person name="Grivell L."/>
            <person name="Rieger M."/>
            <person name="Weichselgartner M."/>
            <person name="de Simone V."/>
            <person name="Obermaier B."/>
            <person name="Mache R."/>
            <person name="Muller M."/>
            <person name="Kreis M."/>
            <person name="Delseny M."/>
            <person name="Puigdomenech P."/>
            <person name="Watson M."/>
            <person name="Schmidtheini T."/>
            <person name="Reichert B."/>
            <person name="Portatelle D."/>
            <person name="Perez-Alonso M."/>
            <person name="Boutry M."/>
            <person name="Bancroft I."/>
            <person name="Vos P."/>
            <person name="Hoheisel J."/>
            <person name="Zimmermann W."/>
            <person name="Wedler H."/>
            <person name="Ridley P."/>
            <person name="Langham S.A."/>
            <person name="McCullagh B."/>
            <person name="Bilham L."/>
            <person name="Robben J."/>
            <person name="Van der Schueren J."/>
            <person name="Grymonprez B."/>
            <person name="Chuang Y.J."/>
            <person name="Vandenbussche F."/>
            <person name="Braeken M."/>
            <person name="Weltjens I."/>
            <person name="Voet M."/>
            <person name="Bastiaens I."/>
            <person name="Aert R."/>
            <person name="Defoor E."/>
            <person name="Weitzenegger T."/>
            <person name="Bothe G."/>
            <person name="Ramsperger U."/>
            <person name="Hilbert H."/>
            <person name="Braun M."/>
            <person name="Holzer E."/>
            <person name="Brandt A."/>
            <person name="Peters S."/>
            <person name="van Staveren M."/>
            <person name="Dirske W."/>
            <person name="Mooijman P."/>
            <person name="Klein Lankhorst R."/>
            <person name="Rose M."/>
            <person name="Hauf J."/>
            <person name="Kotter P."/>
            <person name="Berneiser S."/>
            <person name="Hempel S."/>
            <person name="Feldpausch M."/>
            <person name="Lamberth S."/>
            <person name="Van den Daele H."/>
            <person name="De Keyser A."/>
            <person name="Buysshaert C."/>
            <person name="Gielen J."/>
            <person name="Villarroel R."/>
            <person name="De Clercq R."/>
            <person name="Van Montagu M."/>
            <person name="Rogers J."/>
            <person name="Cronin A."/>
            <person name="Quail M."/>
            <person name="Bray-Allen S."/>
            <person name="Clark L."/>
            <person name="Doggett J."/>
            <person name="Hall S."/>
            <person name="Kay M."/>
            <person name="Lennard N."/>
            <person name="McLay K."/>
            <person name="Mayes R."/>
            <person name="Pettett A."/>
            <person name="Rajandream M.A."/>
            <person name="Lyne M."/>
            <person name="Benes V."/>
            <person name="Rechmann S."/>
            <person name="Borkova D."/>
            <person name="Blocker H."/>
            <person name="Scharfe M."/>
            <person name="Grimm M."/>
            <person name="Lohnert T.H."/>
            <person name="Dose S."/>
            <person name="de Haan M."/>
            <person name="Maarse A."/>
            <person name="Schafer M."/>
            <person name="Muller-Auer S."/>
            <person name="Gabel C."/>
            <person name="Fuchs M."/>
            <person name="Fartmann B."/>
            <person name="Granderath K."/>
            <person name="Dauner D."/>
            <person name="Herzl A."/>
            <person name="Neumann S."/>
            <person name="Argiriou A."/>
            <person name="Vitale D."/>
            <person name="Liguori R."/>
            <person name="Piravandi E."/>
            <person name="Massenet O."/>
            <person name="Quigley F."/>
            <person name="Clabauld G."/>
            <person name="Mundlein A."/>
            <person name="Felber R."/>
            <person name="Schnabl S."/>
            <person name="Hiller R."/>
            <person name="Schmidt W."/>
            <person name="Lecharny A."/>
            <person name="Aubourg S."/>
            <person name="Chefdor F."/>
            <person name="Cooke R."/>
            <person name="Berger C."/>
            <person name="Montfort A."/>
            <person name="Casacuberta E."/>
            <person name="Gibbons T."/>
            <person name="Weber N."/>
            <person name="Vandenbol M."/>
            <person name="Bargues M."/>
            <person name="Terol J."/>
            <person name="Torres A."/>
            <person name="Perez-Perez A."/>
            <person name="Purnelle B."/>
            <person name="Bent E."/>
            <person name="Johnson S."/>
            <person name="Tacon D."/>
            <person name="Jesse T."/>
            <person name="Heijnen L."/>
            <person name="Schwarz S."/>
            <person name="Scholler P."/>
            <person name="Heber S."/>
            <person name="Francs P."/>
            <person name="Bielke C."/>
            <person name="Frishman D."/>
            <person name="Haase D."/>
            <person name="Lemcke K."/>
            <person name="Mewes H.W."/>
            <person name="Stocker S."/>
            <person name="Zaccaria P."/>
            <person name="Bevan M."/>
            <person name="Wilson R.K."/>
            <person name="de la Bastide M."/>
            <person name="Habermann K."/>
            <person name="Parnell L."/>
            <person name="Dedhia N."/>
            <person name="Gnoj L."/>
            <person name="Schutz K."/>
            <person name="Huang E."/>
            <person name="Spiegel L."/>
            <person name="Sehkon M."/>
            <person name="Murray J."/>
            <person name="Sheet P."/>
            <person name="Cordes M."/>
            <person name="Abu-Threideh J."/>
            <person name="Stoneking T."/>
            <person name="Kalicki J."/>
            <person name="Graves T."/>
            <person name="Harmon G."/>
            <person name="Edwards J."/>
            <person name="Latreille P."/>
            <person name="Courtney L."/>
            <person name="Cloud J."/>
            <person name="Abbott A."/>
            <person name="Scott K."/>
            <person name="Johnson D."/>
            <person name="Minx P."/>
            <person name="Bentley D."/>
            <person name="Fulton B."/>
            <person name="Miller N."/>
            <person name="Greco T."/>
            <person name="Kemp K."/>
            <person name="Kramer J."/>
            <person name="Fulton L."/>
            <person name="Mardis E."/>
            <person name="Dante M."/>
            <person name="Pepin K."/>
            <person name="Hillier L."/>
            <person name="Nelson J."/>
            <person name="Spieth J."/>
            <person name="Ryan E."/>
            <person name="Andrews S."/>
            <person name="Geisel C."/>
            <person name="Layman D."/>
            <person name="Du H."/>
            <person name="Ali J."/>
            <person name="Berghoff A."/>
            <person name="Jones K."/>
            <person name="Drone K."/>
            <person name="Cotton M."/>
            <person name="Joshu C."/>
            <person name="Antonoiu B."/>
            <person name="Zidanic M."/>
            <person name="Strong C."/>
            <person name="Sun H."/>
            <person name="Lamar B."/>
            <person name="Yordan C."/>
            <person name="Ma P."/>
            <person name="Zhong J."/>
            <person name="Preston R."/>
            <person name="Vil D."/>
            <person name="Shekher M."/>
            <person name="Matero A."/>
            <person name="Shah R."/>
            <person name="Swaby I.K."/>
            <person name="O'Shaughnessy A."/>
            <person name="Rodriguez M."/>
            <person name="Hoffmann J."/>
            <person name="Till S."/>
            <person name="Granat S."/>
            <person name="Shohdy N."/>
            <person name="Hasegawa A."/>
            <person name="Hameed A."/>
            <person name="Lodhi M."/>
            <person name="Johnson A."/>
            <person name="Chen E."/>
            <person name="Marra M."/>
            <person name="Martienssen R."/>
            <person name="McCombie W.R."/>
        </authorList>
    </citation>
    <scope>NUCLEOTIDE SEQUENCE [LARGE SCALE GENOMIC DNA]</scope>
    <source>
        <strain>cv. Columbia</strain>
    </source>
</reference>
<reference evidence="4" key="5">
    <citation type="submission" date="2000-03" db="EMBL/GenBank/DDBJ databases">
        <authorList>
            <person name="EU Arabidopsis sequencing project"/>
        </authorList>
    </citation>
    <scope>NUCLEOTIDE SEQUENCE</scope>
</reference>
<sequence length="531" mass="61037">MVKSYPSFEIEDWLEEPGSEEEDYSADQKEAYFEEKSNEYSSYHMSRRMQSMTQPLKMRTSISSVIDMGSMTERQIRQARCAQRSSLIQWESSNRSAMQREEVARCKRIVEAAEEHQEEAVFEEAVSKEEVEIIGDDTPAPVGRRNRPKRKREPTPSEYYQYLMELKFEGTRYPHKETMQEIGIRGDVEYLIGLANLATFMSCQFGGFKEERCQLLATLKVHFHVEDSEKEERGGLCYITFKVKGVEYVLDISHLDTIFGFPSGEEIRQDYDQDELLSLWTIIAGPKPYSPARSKTYSIRSPVIRDLHQCIANTLFPKKTTGFVGGEELCMIDQALVFILRKTKDGRKMAGDRADTSLTIVLLDHLLSYRQYAATILRGSLCQQVELEQHSEQPEQETKEFEQAHYEEDADQGGDEIAQVHKKLGVLEELGNFHSKTMKGFKKKIRTMKKSLKSMAAQIKAFQSKPRPPSPTPKVRRSGFTSSAARRADRIDQPRASSFEPREVISELREPKSRQRRASTRSTNYSTGQDE</sequence>
<dbReference type="EMBL" id="AL161498">
    <property type="protein sequence ID" value="CAB80811.1"/>
    <property type="molecule type" value="Genomic_DNA"/>
</dbReference>
<dbReference type="Pfam" id="PF03078">
    <property type="entry name" value="ATHILA"/>
    <property type="match status" value="2"/>
</dbReference>
<feature type="compositionally biased region" description="Basic and acidic residues" evidence="1">
    <location>
        <begin position="500"/>
        <end position="513"/>
    </location>
</feature>
<evidence type="ECO:0000313" key="4">
    <source>
        <dbReference type="EMBL" id="CAB80811.1"/>
    </source>
</evidence>
<protein>
    <submittedName>
        <fullName evidence="4">Putative transposon protein</fullName>
    </submittedName>
    <submittedName>
        <fullName evidence="3">T25H8.4 protein</fullName>
    </submittedName>
</protein>